<evidence type="ECO:0000256" key="4">
    <source>
        <dbReference type="PROSITE-ProRule" id="PRU00175"/>
    </source>
</evidence>
<dbReference type="Pfam" id="PF00628">
    <property type="entry name" value="PHD"/>
    <property type="match status" value="1"/>
</dbReference>
<organism evidence="8 10">
    <name type="scientific">Rotaria sordida</name>
    <dbReference type="NCBI Taxonomy" id="392033"/>
    <lineage>
        <taxon>Eukaryota</taxon>
        <taxon>Metazoa</taxon>
        <taxon>Spiralia</taxon>
        <taxon>Gnathifera</taxon>
        <taxon>Rotifera</taxon>
        <taxon>Eurotatoria</taxon>
        <taxon>Bdelloidea</taxon>
        <taxon>Philodinida</taxon>
        <taxon>Philodinidae</taxon>
        <taxon>Rotaria</taxon>
    </lineage>
</organism>
<dbReference type="InterPro" id="IPR001841">
    <property type="entry name" value="Znf_RING"/>
</dbReference>
<keyword evidence="1" id="KW-0479">Metal-binding</keyword>
<dbReference type="Gene3D" id="3.30.40.10">
    <property type="entry name" value="Zinc/RING finger domain, C3HC4 (zinc finger)"/>
    <property type="match status" value="1"/>
</dbReference>
<dbReference type="SUPFAM" id="SSF57903">
    <property type="entry name" value="FYVE/PHD zinc finger"/>
    <property type="match status" value="1"/>
</dbReference>
<dbReference type="PROSITE" id="PS01359">
    <property type="entry name" value="ZF_PHD_1"/>
    <property type="match status" value="1"/>
</dbReference>
<dbReference type="GO" id="GO:0008270">
    <property type="term" value="F:zinc ion binding"/>
    <property type="evidence" value="ECO:0007669"/>
    <property type="project" value="UniProtKB-KW"/>
</dbReference>
<dbReference type="GO" id="GO:0045892">
    <property type="term" value="P:negative regulation of DNA-templated transcription"/>
    <property type="evidence" value="ECO:0007669"/>
    <property type="project" value="TreeGrafter"/>
</dbReference>
<feature type="region of interest" description="Disordered" evidence="5">
    <location>
        <begin position="246"/>
        <end position="314"/>
    </location>
</feature>
<evidence type="ECO:0000259" key="7">
    <source>
        <dbReference type="PROSITE" id="PS50089"/>
    </source>
</evidence>
<feature type="domain" description="PHD-type" evidence="6">
    <location>
        <begin position="432"/>
        <end position="482"/>
    </location>
</feature>
<proteinExistence type="predicted"/>
<evidence type="ECO:0008006" key="11">
    <source>
        <dbReference type="Google" id="ProtNLM"/>
    </source>
</evidence>
<dbReference type="PROSITE" id="PS50089">
    <property type="entry name" value="ZF_RING_2"/>
    <property type="match status" value="1"/>
</dbReference>
<keyword evidence="3" id="KW-0862">Zinc</keyword>
<sequence length="872" mass="101542">MTIANHSTESCCLNEDDNEKDRRRRNLLNDPNYGIVLCFLDKFRSVLNLPNYPLQCFEDHLVNYQEPNSPRLIDFHFILLKRLSLAKNAQRDKFDSIITKFACRFDVNDSEHLKTTGYLQANISVKIRIIKNLLERQFDVNQILKNSLIDKSADEIKSSPLGHDRFGISYWFFMDKDCFVRLFREDIDIDRTWTNIAKNRDELENFIKLLITDSIVRKRFPDWIVDYEQFSSLQPSNDFEQYYSPTPVSVNEEEEEEMKRKCGRRTPSKKLSNNKIDTEIKQEVKTSTRRGRKRSFSVEENQNPQAEPSMDDVCSSIRRSSRLRKASTSLVTSKTISQFPDAKKKRSMNSKTNISNNRRRKTTYRRNIEDYLCSSSSDEHIDYLSEDEYNSDDYLPNQSQIDIDNNFFELEQQEINNELLHTTTTAQILTIITSCCICLKNDRPEILLLCNDCNDTYHLECLYPILLSIPNNDWFCPLCEHKKLSNCLIEKFKELLINFNQMKMKQIILTTKKVYSSDESITESESIHDEESILSTSQTNEYSNLSSSYFDDNKYTISQRGRRRRIRFNMKQLLDNNNEFNHDSDTNDEEYNDNNLQITNFNLQLPKKITRLLHRHDRSSIKNHQQTKSLTTRLCNTSFDLNEELDSPLVYVNSDENSHQIKSVITNSKQTLRILRRWNDVQRRSRLKAMNMKIANETTLSDCTDENSLFCSDYISLSHSNDSYSNNEIKDEDNLIIHSNTSLIQSTNTISIDKSALKNIVKKADINFDRLTRDIQCALNETHVCPITTMNKVTDPQHVKRIPKTNFSPYMTKIPFCPVPLPLTKSSSNPFNIFKTNDSSNSTSLSNIILAPSSPLSLNNTTLDQTPSMANI</sequence>
<dbReference type="CDD" id="cd15543">
    <property type="entry name" value="PHD_RSF1"/>
    <property type="match status" value="1"/>
</dbReference>
<dbReference type="InterPro" id="IPR013083">
    <property type="entry name" value="Znf_RING/FYVE/PHD"/>
</dbReference>
<protein>
    <recommendedName>
        <fullName evidence="11">PHD-type domain-containing protein</fullName>
    </recommendedName>
</protein>
<name>A0A814RBC3_9BILA</name>
<comment type="caution">
    <text evidence="8">The sequence shown here is derived from an EMBL/GenBank/DDBJ whole genome shotgun (WGS) entry which is preliminary data.</text>
</comment>
<dbReference type="Proteomes" id="UP000663823">
    <property type="component" value="Unassembled WGS sequence"/>
</dbReference>
<dbReference type="PROSITE" id="PS50016">
    <property type="entry name" value="ZF_PHD_2"/>
    <property type="match status" value="1"/>
</dbReference>
<dbReference type="EMBL" id="CAJNOO010001298">
    <property type="protein sequence ID" value="CAF1130722.1"/>
    <property type="molecule type" value="Genomic_DNA"/>
</dbReference>
<feature type="region of interest" description="Disordered" evidence="5">
    <location>
        <begin position="334"/>
        <end position="356"/>
    </location>
</feature>
<dbReference type="AlphaFoldDB" id="A0A814RBC3"/>
<reference evidence="8" key="1">
    <citation type="submission" date="2021-02" db="EMBL/GenBank/DDBJ databases">
        <authorList>
            <person name="Nowell W R."/>
        </authorList>
    </citation>
    <scope>NUCLEOTIDE SEQUENCE</scope>
</reference>
<evidence type="ECO:0000313" key="9">
    <source>
        <dbReference type="EMBL" id="CAF3601073.1"/>
    </source>
</evidence>
<evidence type="ECO:0000259" key="6">
    <source>
        <dbReference type="PROSITE" id="PS50016"/>
    </source>
</evidence>
<dbReference type="Proteomes" id="UP000663882">
    <property type="component" value="Unassembled WGS sequence"/>
</dbReference>
<evidence type="ECO:0000256" key="5">
    <source>
        <dbReference type="SAM" id="MobiDB-lite"/>
    </source>
</evidence>
<dbReference type="PANTHER" id="PTHR14296">
    <property type="entry name" value="REMODELING AND SPACING FACTOR 1"/>
    <property type="match status" value="1"/>
</dbReference>
<dbReference type="InterPro" id="IPR001965">
    <property type="entry name" value="Znf_PHD"/>
</dbReference>
<dbReference type="InterPro" id="IPR019787">
    <property type="entry name" value="Znf_PHD-finger"/>
</dbReference>
<evidence type="ECO:0000313" key="10">
    <source>
        <dbReference type="Proteomes" id="UP000663882"/>
    </source>
</evidence>
<evidence type="ECO:0000256" key="2">
    <source>
        <dbReference type="ARBA" id="ARBA00022771"/>
    </source>
</evidence>
<feature type="compositionally biased region" description="Basic and acidic residues" evidence="5">
    <location>
        <begin position="276"/>
        <end position="286"/>
    </location>
</feature>
<dbReference type="InterPro" id="IPR028938">
    <property type="entry name" value="Rsf1-like"/>
</dbReference>
<keyword evidence="2 4" id="KW-0863">Zinc-finger</keyword>
<evidence type="ECO:0000256" key="1">
    <source>
        <dbReference type="ARBA" id="ARBA00022723"/>
    </source>
</evidence>
<dbReference type="GO" id="GO:0042393">
    <property type="term" value="F:histone binding"/>
    <property type="evidence" value="ECO:0007669"/>
    <property type="project" value="TreeGrafter"/>
</dbReference>
<dbReference type="InterPro" id="IPR011011">
    <property type="entry name" value="Znf_FYVE_PHD"/>
</dbReference>
<dbReference type="InterPro" id="IPR019786">
    <property type="entry name" value="Zinc_finger_PHD-type_CS"/>
</dbReference>
<gene>
    <name evidence="9" type="ORF">OTI717_LOCUS6809</name>
    <name evidence="8" type="ORF">RFH988_LOCUS20851</name>
</gene>
<dbReference type="PANTHER" id="PTHR14296:SF16">
    <property type="entry name" value="REMODELING AND SPACING FACTOR 1"/>
    <property type="match status" value="1"/>
</dbReference>
<evidence type="ECO:0000256" key="3">
    <source>
        <dbReference type="ARBA" id="ARBA00022833"/>
    </source>
</evidence>
<dbReference type="OrthoDB" id="10055895at2759"/>
<evidence type="ECO:0000313" key="8">
    <source>
        <dbReference type="EMBL" id="CAF1130722.1"/>
    </source>
</evidence>
<dbReference type="EMBL" id="CAJOAX010000492">
    <property type="protein sequence ID" value="CAF3601073.1"/>
    <property type="molecule type" value="Genomic_DNA"/>
</dbReference>
<dbReference type="GO" id="GO:0031213">
    <property type="term" value="C:RSF complex"/>
    <property type="evidence" value="ECO:0007669"/>
    <property type="project" value="InterPro"/>
</dbReference>
<feature type="domain" description="RING-type" evidence="7">
    <location>
        <begin position="435"/>
        <end position="480"/>
    </location>
</feature>
<dbReference type="SMART" id="SM00249">
    <property type="entry name" value="PHD"/>
    <property type="match status" value="1"/>
</dbReference>
<accession>A0A814RBC3</accession>